<evidence type="ECO:0000313" key="3">
    <source>
        <dbReference type="Proteomes" id="UP000481861"/>
    </source>
</evidence>
<feature type="compositionally biased region" description="Basic residues" evidence="1">
    <location>
        <begin position="1"/>
        <end position="16"/>
    </location>
</feature>
<dbReference type="AlphaFoldDB" id="A0A7C8IBD6"/>
<comment type="caution">
    <text evidence="2">The sequence shown here is derived from an EMBL/GenBank/DDBJ whole genome shotgun (WGS) entry which is preliminary data.</text>
</comment>
<dbReference type="EMBL" id="JAADJZ010000004">
    <property type="protein sequence ID" value="KAF2875414.1"/>
    <property type="molecule type" value="Genomic_DNA"/>
</dbReference>
<accession>A0A7C8IBD6</accession>
<evidence type="ECO:0000313" key="2">
    <source>
        <dbReference type="EMBL" id="KAF2875414.1"/>
    </source>
</evidence>
<proteinExistence type="predicted"/>
<evidence type="ECO:0000256" key="1">
    <source>
        <dbReference type="SAM" id="MobiDB-lite"/>
    </source>
</evidence>
<protein>
    <submittedName>
        <fullName evidence="2">Uncharacterized protein</fullName>
    </submittedName>
</protein>
<feature type="region of interest" description="Disordered" evidence="1">
    <location>
        <begin position="1"/>
        <end position="49"/>
    </location>
</feature>
<keyword evidence="3" id="KW-1185">Reference proteome</keyword>
<gene>
    <name evidence="2" type="ORF">BDV95DRAFT_664938</name>
</gene>
<organism evidence="2 3">
    <name type="scientific">Massariosphaeria phaeospora</name>
    <dbReference type="NCBI Taxonomy" id="100035"/>
    <lineage>
        <taxon>Eukaryota</taxon>
        <taxon>Fungi</taxon>
        <taxon>Dikarya</taxon>
        <taxon>Ascomycota</taxon>
        <taxon>Pezizomycotina</taxon>
        <taxon>Dothideomycetes</taxon>
        <taxon>Pleosporomycetidae</taxon>
        <taxon>Pleosporales</taxon>
        <taxon>Pleosporales incertae sedis</taxon>
        <taxon>Massariosphaeria</taxon>
    </lineage>
</organism>
<dbReference type="Proteomes" id="UP000481861">
    <property type="component" value="Unassembled WGS sequence"/>
</dbReference>
<sequence>MAKRRTKNRKYRRHTSAKPGCRSLTAGGRRRTPPQRDERSGASWKVARADTNMNTAGHAVAATATATDTAAPATPHPSSSSSVPPTGFMSSAFYQAMVGLIDVMSFTMDNVKYDLGNIVECGLEFLSRHKTSKVCDIIFFDYPLPSSSRGT</sequence>
<reference evidence="2 3" key="1">
    <citation type="submission" date="2020-01" db="EMBL/GenBank/DDBJ databases">
        <authorList>
            <consortium name="DOE Joint Genome Institute"/>
            <person name="Haridas S."/>
            <person name="Albert R."/>
            <person name="Binder M."/>
            <person name="Bloem J."/>
            <person name="Labutti K."/>
            <person name="Salamov A."/>
            <person name="Andreopoulos B."/>
            <person name="Baker S.E."/>
            <person name="Barry K."/>
            <person name="Bills G."/>
            <person name="Bluhm B.H."/>
            <person name="Cannon C."/>
            <person name="Castanera R."/>
            <person name="Culley D.E."/>
            <person name="Daum C."/>
            <person name="Ezra D."/>
            <person name="Gonzalez J.B."/>
            <person name="Henrissat B."/>
            <person name="Kuo A."/>
            <person name="Liang C."/>
            <person name="Lipzen A."/>
            <person name="Lutzoni F."/>
            <person name="Magnuson J."/>
            <person name="Mondo S."/>
            <person name="Nolan M."/>
            <person name="Ohm R."/>
            <person name="Pangilinan J."/>
            <person name="Park H.-J.H."/>
            <person name="Ramirez L."/>
            <person name="Alfaro M."/>
            <person name="Sun H."/>
            <person name="Tritt A."/>
            <person name="Yoshinaga Y."/>
            <person name="Zwiers L.-H.L."/>
            <person name="Turgeon B.G."/>
            <person name="Goodwin S.B."/>
            <person name="Spatafora J.W."/>
            <person name="Crous P.W."/>
            <person name="Grigoriev I.V."/>
        </authorList>
    </citation>
    <scope>NUCLEOTIDE SEQUENCE [LARGE SCALE GENOMIC DNA]</scope>
    <source>
        <strain evidence="2 3">CBS 611.86</strain>
    </source>
</reference>
<name>A0A7C8IBD6_9PLEO</name>
<feature type="region of interest" description="Disordered" evidence="1">
    <location>
        <begin position="63"/>
        <end position="84"/>
    </location>
</feature>